<evidence type="ECO:0000313" key="2">
    <source>
        <dbReference type="EMBL" id="CAL4102745.1"/>
    </source>
</evidence>
<dbReference type="Proteomes" id="UP001497623">
    <property type="component" value="Unassembled WGS sequence"/>
</dbReference>
<reference evidence="2 3" key="1">
    <citation type="submission" date="2024-05" db="EMBL/GenBank/DDBJ databases">
        <authorList>
            <person name="Wallberg A."/>
        </authorList>
    </citation>
    <scope>NUCLEOTIDE SEQUENCE [LARGE SCALE GENOMIC DNA]</scope>
</reference>
<dbReference type="AlphaFoldDB" id="A0AAV2QYA4"/>
<accession>A0AAV2QYA4</accession>
<keyword evidence="3" id="KW-1185">Reference proteome</keyword>
<sequence>MACTVLGYQEPEICILSIAPDPLNHLKLNVFDVKSFKKYDFENIVDNEVGGMIFTIDSKSEDAGSLIWRLKYKTMSEIEKYTINFEETTGTKWYVVDKKPRKNMEMKQYVLSWKFCCHYKGDKRKAKEERKINFKRYPEISNCQARMEIRIKRDLICHSSDPMMPEYPCEFVLHGTHNHEINPTGPCITLPPLEATLDKLYTSFLNKDRPSVVIHKLSSELIPNDPNPEKNRDARHHPLPTPRQVYYLWEKWSRGAYSRGVEKKSGNKI</sequence>
<dbReference type="PANTHER" id="PTHR35385">
    <property type="entry name" value="PROTEIN B, PUTATIVE-RELATED-RELATED"/>
    <property type="match status" value="1"/>
</dbReference>
<feature type="non-terminal residue" evidence="2">
    <location>
        <position position="269"/>
    </location>
</feature>
<feature type="region of interest" description="Disordered" evidence="1">
    <location>
        <begin position="220"/>
        <end position="239"/>
    </location>
</feature>
<name>A0AAV2QYA4_MEGNR</name>
<evidence type="ECO:0000313" key="3">
    <source>
        <dbReference type="Proteomes" id="UP001497623"/>
    </source>
</evidence>
<protein>
    <submittedName>
        <fullName evidence="2">Uncharacterized protein</fullName>
    </submittedName>
</protein>
<organism evidence="2 3">
    <name type="scientific">Meganyctiphanes norvegica</name>
    <name type="common">Northern krill</name>
    <name type="synonym">Thysanopoda norvegica</name>
    <dbReference type="NCBI Taxonomy" id="48144"/>
    <lineage>
        <taxon>Eukaryota</taxon>
        <taxon>Metazoa</taxon>
        <taxon>Ecdysozoa</taxon>
        <taxon>Arthropoda</taxon>
        <taxon>Crustacea</taxon>
        <taxon>Multicrustacea</taxon>
        <taxon>Malacostraca</taxon>
        <taxon>Eumalacostraca</taxon>
        <taxon>Eucarida</taxon>
        <taxon>Euphausiacea</taxon>
        <taxon>Euphausiidae</taxon>
        <taxon>Meganyctiphanes</taxon>
    </lineage>
</organism>
<gene>
    <name evidence="2" type="ORF">MNOR_LOCUS17381</name>
</gene>
<evidence type="ECO:0000256" key="1">
    <source>
        <dbReference type="SAM" id="MobiDB-lite"/>
    </source>
</evidence>
<dbReference type="PANTHER" id="PTHR35385:SF2">
    <property type="entry name" value="PROTEIN B, PUTATIVE-RELATED"/>
    <property type="match status" value="1"/>
</dbReference>
<comment type="caution">
    <text evidence="2">The sequence shown here is derived from an EMBL/GenBank/DDBJ whole genome shotgun (WGS) entry which is preliminary data.</text>
</comment>
<proteinExistence type="predicted"/>
<dbReference type="EMBL" id="CAXKWB010011924">
    <property type="protein sequence ID" value="CAL4102745.1"/>
    <property type="molecule type" value="Genomic_DNA"/>
</dbReference>